<gene>
    <name evidence="2" type="ORF">UX05_C0001G0056</name>
</gene>
<accession>A0A0G1M5M3</accession>
<reference evidence="2 3" key="1">
    <citation type="journal article" date="2015" name="Nature">
        <title>rRNA introns, odd ribosomes, and small enigmatic genomes across a large radiation of phyla.</title>
        <authorList>
            <person name="Brown C.T."/>
            <person name="Hug L.A."/>
            <person name="Thomas B.C."/>
            <person name="Sharon I."/>
            <person name="Castelle C.J."/>
            <person name="Singh A."/>
            <person name="Wilkins M.J."/>
            <person name="Williams K.H."/>
            <person name="Banfield J.F."/>
        </authorList>
    </citation>
    <scope>NUCLEOTIDE SEQUENCE [LARGE SCALE GENOMIC DNA]</scope>
</reference>
<evidence type="ECO:0000313" key="2">
    <source>
        <dbReference type="EMBL" id="KKU03427.1"/>
    </source>
</evidence>
<comment type="caution">
    <text evidence="2">The sequence shown here is derived from an EMBL/GenBank/DDBJ whole genome shotgun (WGS) entry which is preliminary data.</text>
</comment>
<dbReference type="PANTHER" id="PTHR43317:SF1">
    <property type="entry name" value="THERMOSPERMINE SYNTHASE ACAULIS5"/>
    <property type="match status" value="1"/>
</dbReference>
<dbReference type="CDD" id="cd02440">
    <property type="entry name" value="AdoMet_MTases"/>
    <property type="match status" value="1"/>
</dbReference>
<dbReference type="SUPFAM" id="SSF53335">
    <property type="entry name" value="S-adenosyl-L-methionine-dependent methyltransferases"/>
    <property type="match status" value="1"/>
</dbReference>
<protein>
    <submittedName>
        <fullName evidence="2">Spermine synthase</fullName>
    </submittedName>
</protein>
<dbReference type="Pfam" id="PF01564">
    <property type="entry name" value="Spermine_synth"/>
    <property type="match status" value="1"/>
</dbReference>
<dbReference type="GO" id="GO:0006596">
    <property type="term" value="P:polyamine biosynthetic process"/>
    <property type="evidence" value="ECO:0007669"/>
    <property type="project" value="UniProtKB-KW"/>
</dbReference>
<evidence type="ECO:0000313" key="3">
    <source>
        <dbReference type="Proteomes" id="UP000034264"/>
    </source>
</evidence>
<dbReference type="Gene3D" id="3.40.50.150">
    <property type="entry name" value="Vaccinia Virus protein VP39"/>
    <property type="match status" value="1"/>
</dbReference>
<sequence>MLGFSTFRPKVISKFKSRYSGDIEVRQGWGYKYVATGNLTQSGGIVADVWRPILKKVSPFEAKWLILGLGAGTVAKLIPQPARITGVEIDPVMISIGSQYFDLDKIPNLKIVRRDAMNYIPKTQEIFDFVLVDLYLGDKCPEFLYTPRFLNKLSKVGKIVIFNHLFYDDVKRHKAEELVNKLKAIFPDIHLHRVLTNLMIICS</sequence>
<name>A0A0G1M5M3_9BACT</name>
<dbReference type="PANTHER" id="PTHR43317">
    <property type="entry name" value="THERMOSPERMINE SYNTHASE ACAULIS5"/>
    <property type="match status" value="1"/>
</dbReference>
<dbReference type="InterPro" id="IPR029063">
    <property type="entry name" value="SAM-dependent_MTases_sf"/>
</dbReference>
<evidence type="ECO:0000256" key="1">
    <source>
        <dbReference type="ARBA" id="ARBA00023115"/>
    </source>
</evidence>
<keyword evidence="1" id="KW-0620">Polyamine biosynthesis</keyword>
<dbReference type="AlphaFoldDB" id="A0A0G1M5M3"/>
<proteinExistence type="predicted"/>
<organism evidence="2 3">
    <name type="scientific">Candidatus Amesbacteria bacterium GW2011_GWC2_45_19</name>
    <dbReference type="NCBI Taxonomy" id="1618366"/>
    <lineage>
        <taxon>Bacteria</taxon>
        <taxon>Candidatus Amesiibacteriota</taxon>
    </lineage>
</organism>
<dbReference type="Proteomes" id="UP000034264">
    <property type="component" value="Unassembled WGS sequence"/>
</dbReference>
<dbReference type="EMBL" id="LCKS01000001">
    <property type="protein sequence ID" value="KKU03427.1"/>
    <property type="molecule type" value="Genomic_DNA"/>
</dbReference>